<dbReference type="SUPFAM" id="SSF48452">
    <property type="entry name" value="TPR-like"/>
    <property type="match status" value="1"/>
</dbReference>
<organism evidence="2 3">
    <name type="scientific">Acanthamoeba castellanii (strain ATCC 30010 / Neff)</name>
    <dbReference type="NCBI Taxonomy" id="1257118"/>
    <lineage>
        <taxon>Eukaryota</taxon>
        <taxon>Amoebozoa</taxon>
        <taxon>Discosea</taxon>
        <taxon>Longamoebia</taxon>
        <taxon>Centramoebida</taxon>
        <taxon>Acanthamoebidae</taxon>
        <taxon>Acanthamoeba</taxon>
    </lineage>
</organism>
<keyword evidence="3" id="KW-1185">Reference proteome</keyword>
<gene>
    <name evidence="2" type="ORF">ACA1_154290</name>
</gene>
<feature type="transmembrane region" description="Helical" evidence="1">
    <location>
        <begin position="84"/>
        <end position="106"/>
    </location>
</feature>
<sequence>MKVYLHFEGSGLPEYTLILTLANDAPDTFSDLLDVRKRQYKQDARVVKSVDDRADLYVIALASPPATSATPSNLDCRLYYYSRYYAYVHVYFYFVLFVVFLFINAVRRVVRSDRAHVRLAALGVECYSRALTVTSTRVDSVHRGSDDVVAPGLPDPLDSSTAANPAVRQYIEHSLAIAEQSRQKGNYRHAVSIFEQVLALIPNQKMCLLQLGKIWLSVKNYEKALPYLMRGVEVHSLDPEFHSTYPVREGRELHTTTIRNEHAYYCCIAQLMGYHKLPLKDNRPLYVAGDSHSMATAWHTLNIKGEERLLKPMLVTGLKMWHLRPESVFFPKNNFYNVVSTIFLFGEIDCREGLIVSVEKCRYRDLKEGAQVTIQIFINVLKELRQKYKWNIYIHPVVPVLNETRNIVKQFNEVYKEHVMRTPGLHWLDFFGDLLTPDGTGFNTAYELDGTHMNPTYLPLLEKAMNATLGPQ</sequence>
<keyword evidence="1" id="KW-0812">Transmembrane</keyword>
<dbReference type="GeneID" id="14919357"/>
<dbReference type="Gene3D" id="3.40.50.1110">
    <property type="entry name" value="SGNH hydrolase"/>
    <property type="match status" value="1"/>
</dbReference>
<name>L8GZX8_ACACF</name>
<dbReference type="InterPro" id="IPR036514">
    <property type="entry name" value="SGNH_hydro_sf"/>
</dbReference>
<dbReference type="KEGG" id="acan:ACA1_154290"/>
<dbReference type="Proteomes" id="UP000011083">
    <property type="component" value="Unassembled WGS sequence"/>
</dbReference>
<proteinExistence type="predicted"/>
<dbReference type="OrthoDB" id="435413at2759"/>
<dbReference type="Gene3D" id="1.25.40.10">
    <property type="entry name" value="Tetratricopeptide repeat domain"/>
    <property type="match status" value="1"/>
</dbReference>
<keyword evidence="1" id="KW-1133">Transmembrane helix</keyword>
<evidence type="ECO:0000313" key="2">
    <source>
        <dbReference type="EMBL" id="ELR18545.1"/>
    </source>
</evidence>
<dbReference type="VEuPathDB" id="AmoebaDB:ACA1_154290"/>
<accession>L8GZX8</accession>
<dbReference type="AlphaFoldDB" id="L8GZX8"/>
<keyword evidence="1" id="KW-0472">Membrane</keyword>
<reference evidence="2 3" key="1">
    <citation type="journal article" date="2013" name="Genome Biol.">
        <title>Genome of Acanthamoeba castellanii highlights extensive lateral gene transfer and early evolution of tyrosine kinase signaling.</title>
        <authorList>
            <person name="Clarke M."/>
            <person name="Lohan A.J."/>
            <person name="Liu B."/>
            <person name="Lagkouvardos I."/>
            <person name="Roy S."/>
            <person name="Zafar N."/>
            <person name="Bertelli C."/>
            <person name="Schilde C."/>
            <person name="Kianianmomeni A."/>
            <person name="Burglin T.R."/>
            <person name="Frech C."/>
            <person name="Turcotte B."/>
            <person name="Kopec K.O."/>
            <person name="Synnott J.M."/>
            <person name="Choo C."/>
            <person name="Paponov I."/>
            <person name="Finkler A."/>
            <person name="Soon Heng Tan C."/>
            <person name="Hutchins A.P."/>
            <person name="Weinmeier T."/>
            <person name="Rattei T."/>
            <person name="Chu J.S."/>
            <person name="Gimenez G."/>
            <person name="Irimia M."/>
            <person name="Rigden D.J."/>
            <person name="Fitzpatrick D.A."/>
            <person name="Lorenzo-Morales J."/>
            <person name="Bateman A."/>
            <person name="Chiu C.H."/>
            <person name="Tang P."/>
            <person name="Hegemann P."/>
            <person name="Fromm H."/>
            <person name="Raoult D."/>
            <person name="Greub G."/>
            <person name="Miranda-Saavedra D."/>
            <person name="Chen N."/>
            <person name="Nash P."/>
            <person name="Ginger M.L."/>
            <person name="Horn M."/>
            <person name="Schaap P."/>
            <person name="Caler L."/>
            <person name="Loftus B."/>
        </authorList>
    </citation>
    <scope>NUCLEOTIDE SEQUENCE [LARGE SCALE GENOMIC DNA]</scope>
    <source>
        <strain evidence="2 3">Neff</strain>
    </source>
</reference>
<dbReference type="EMBL" id="KB007951">
    <property type="protein sequence ID" value="ELR18545.1"/>
    <property type="molecule type" value="Genomic_DNA"/>
</dbReference>
<evidence type="ECO:0000313" key="3">
    <source>
        <dbReference type="Proteomes" id="UP000011083"/>
    </source>
</evidence>
<protein>
    <submittedName>
        <fullName evidence="2">Uncharacterized protein</fullName>
    </submittedName>
</protein>
<dbReference type="RefSeq" id="XP_004340584.1">
    <property type="nucleotide sequence ID" value="XM_004340536.1"/>
</dbReference>
<evidence type="ECO:0000256" key="1">
    <source>
        <dbReference type="SAM" id="Phobius"/>
    </source>
</evidence>
<dbReference type="InterPro" id="IPR011990">
    <property type="entry name" value="TPR-like_helical_dom_sf"/>
</dbReference>
<dbReference type="SUPFAM" id="SSF52266">
    <property type="entry name" value="SGNH hydrolase"/>
    <property type="match status" value="1"/>
</dbReference>